<protein>
    <recommendedName>
        <fullName evidence="3">Ketoreductase domain-containing protein</fullName>
    </recommendedName>
</protein>
<dbReference type="PANTHER" id="PTHR42760:SF133">
    <property type="entry name" value="3-OXOACYL-[ACYL-CARRIER-PROTEIN] REDUCTASE"/>
    <property type="match status" value="1"/>
</dbReference>
<name>A0ABP7MXS1_9MICO</name>
<dbReference type="InterPro" id="IPR002347">
    <property type="entry name" value="SDR_fam"/>
</dbReference>
<dbReference type="RefSeq" id="WP_344818265.1">
    <property type="nucleotide sequence ID" value="NZ_BAABCP010000001.1"/>
</dbReference>
<dbReference type="Proteomes" id="UP001501591">
    <property type="component" value="Unassembled WGS sequence"/>
</dbReference>
<dbReference type="NCBIfam" id="NF009466">
    <property type="entry name" value="PRK12826.1-2"/>
    <property type="match status" value="1"/>
</dbReference>
<sequence length="259" mass="27447">MSRSRVVIVTGAGRGIGAATALALARPDTVLALCQRNAAGLSAVEDAARERGAAVRTYSVDVRYRDRVAAVVQDLVEREGGIDVLVNNAGIICRRSVAETDEEEWDSVFDTNVKGVLWFTQAVAEPMTRQGRGAIVNVSSIAGRYGNAERAAYCASKAAVDALTKVSALELGPHGVRVNAVAPGFIRTEINDVELREQQLEAAFAERIPLGRIGDVDEVAGAVSLLASPEASYINGEVLVVDGGWTIAQNFPKAQEATR</sequence>
<accession>A0ABP7MXS1</accession>
<gene>
    <name evidence="4" type="ORF">GCM10022383_08480</name>
</gene>
<dbReference type="PANTHER" id="PTHR42760">
    <property type="entry name" value="SHORT-CHAIN DEHYDROGENASES/REDUCTASES FAMILY MEMBER"/>
    <property type="match status" value="1"/>
</dbReference>
<comment type="similarity">
    <text evidence="1">Belongs to the short-chain dehydrogenases/reductases (SDR) family.</text>
</comment>
<evidence type="ECO:0000313" key="4">
    <source>
        <dbReference type="EMBL" id="GAA3932233.1"/>
    </source>
</evidence>
<dbReference type="SUPFAM" id="SSF51735">
    <property type="entry name" value="NAD(P)-binding Rossmann-fold domains"/>
    <property type="match status" value="1"/>
</dbReference>
<keyword evidence="2" id="KW-0560">Oxidoreductase</keyword>
<keyword evidence="5" id="KW-1185">Reference proteome</keyword>
<dbReference type="InterPro" id="IPR036291">
    <property type="entry name" value="NAD(P)-bd_dom_sf"/>
</dbReference>
<dbReference type="EMBL" id="BAABCP010000001">
    <property type="protein sequence ID" value="GAA3932233.1"/>
    <property type="molecule type" value="Genomic_DNA"/>
</dbReference>
<evidence type="ECO:0000256" key="2">
    <source>
        <dbReference type="ARBA" id="ARBA00023002"/>
    </source>
</evidence>
<evidence type="ECO:0000259" key="3">
    <source>
        <dbReference type="SMART" id="SM00822"/>
    </source>
</evidence>
<proteinExistence type="inferred from homology"/>
<feature type="domain" description="Ketoreductase" evidence="3">
    <location>
        <begin position="5"/>
        <end position="184"/>
    </location>
</feature>
<dbReference type="Pfam" id="PF13561">
    <property type="entry name" value="adh_short_C2"/>
    <property type="match status" value="1"/>
</dbReference>
<reference evidence="5" key="1">
    <citation type="journal article" date="2019" name="Int. J. Syst. Evol. Microbiol.">
        <title>The Global Catalogue of Microorganisms (GCM) 10K type strain sequencing project: providing services to taxonomists for standard genome sequencing and annotation.</title>
        <authorList>
            <consortium name="The Broad Institute Genomics Platform"/>
            <consortium name="The Broad Institute Genome Sequencing Center for Infectious Disease"/>
            <person name="Wu L."/>
            <person name="Ma J."/>
        </authorList>
    </citation>
    <scope>NUCLEOTIDE SEQUENCE [LARGE SCALE GENOMIC DNA]</scope>
    <source>
        <strain evidence="5">JCM 17024</strain>
    </source>
</reference>
<organism evidence="4 5">
    <name type="scientific">Microbacterium soli</name>
    <dbReference type="NCBI Taxonomy" id="446075"/>
    <lineage>
        <taxon>Bacteria</taxon>
        <taxon>Bacillati</taxon>
        <taxon>Actinomycetota</taxon>
        <taxon>Actinomycetes</taxon>
        <taxon>Micrococcales</taxon>
        <taxon>Microbacteriaceae</taxon>
        <taxon>Microbacterium</taxon>
    </lineage>
</organism>
<dbReference type="InterPro" id="IPR057326">
    <property type="entry name" value="KR_dom"/>
</dbReference>
<dbReference type="NCBIfam" id="NF005559">
    <property type="entry name" value="PRK07231.1"/>
    <property type="match status" value="1"/>
</dbReference>
<comment type="caution">
    <text evidence="4">The sequence shown here is derived from an EMBL/GenBank/DDBJ whole genome shotgun (WGS) entry which is preliminary data.</text>
</comment>
<dbReference type="PRINTS" id="PR00080">
    <property type="entry name" value="SDRFAMILY"/>
</dbReference>
<dbReference type="SMART" id="SM00822">
    <property type="entry name" value="PKS_KR"/>
    <property type="match status" value="1"/>
</dbReference>
<evidence type="ECO:0000313" key="5">
    <source>
        <dbReference type="Proteomes" id="UP001501591"/>
    </source>
</evidence>
<evidence type="ECO:0000256" key="1">
    <source>
        <dbReference type="ARBA" id="ARBA00006484"/>
    </source>
</evidence>
<dbReference type="PRINTS" id="PR00081">
    <property type="entry name" value="GDHRDH"/>
</dbReference>
<dbReference type="Gene3D" id="3.40.50.720">
    <property type="entry name" value="NAD(P)-binding Rossmann-like Domain"/>
    <property type="match status" value="1"/>
</dbReference>